<sequence length="592" mass="66441">MEETMWGGAITRLQLQQTISRLRKLDELPEVPSENLAVPEVDQTRHLSISREKEIASNLAFLSATSDESLKVMAVCVEERCSGEGITIRIASNTGDFSAVIREFITLAKILEQAARRENSKAEDIEALFRQVVVLDLYRILSRLRSRHRKTWKTAGRPALITQLHEAINDKSVKARSGLTNSSLKAGRDRALALHTLFTKLEGMSDLHAETGEAHKVVGEIIKQAHEFPLVTLSAALQSSMLEPTLKQYLPEATGKLARYYSATFELVCAARDRTCRVFQNIQVEPFQVQMHASLQKSWKVHAEIQLLFFYELHPRHPRPRFICSSKSACYLCNLFFCLHGGFHVPRTHGRLYGKWTLPDWLDVPVERHGELSRMVTRLKATLDNKVRMASKSKKQYHFPNESVLLPLAHWSSSSLSRNLSTQASTSTVQPRLPFVQEGDTGASLCTEMPLTPPRTPPEPPHAGNSDTETRVALGEAALTENTTGHVSLMTIEYNQLPYSQLITLATPSLHLQLDRLSLTLDFLQVFSGHLLIAQAADMIALCKGYHAINIEDIPTTTELRLSCLQNSNELKFQLQTARKGIVCISFVWDGF</sequence>
<dbReference type="OrthoDB" id="4851849at2759"/>
<gene>
    <name evidence="1" type="ORF">BP6252_06589</name>
</gene>
<dbReference type="AlphaFoldDB" id="A0A3D8RN03"/>
<protein>
    <submittedName>
        <fullName evidence="1">Uncharacterized protein</fullName>
    </submittedName>
</protein>
<name>A0A3D8RN03_9HELO</name>
<dbReference type="Proteomes" id="UP000256645">
    <property type="component" value="Unassembled WGS sequence"/>
</dbReference>
<evidence type="ECO:0000313" key="1">
    <source>
        <dbReference type="EMBL" id="RDW75447.1"/>
    </source>
</evidence>
<dbReference type="InterPro" id="IPR027796">
    <property type="entry name" value="OTT_1508_deam-like"/>
</dbReference>
<dbReference type="Pfam" id="PF14441">
    <property type="entry name" value="OTT_1508_deam"/>
    <property type="match status" value="1"/>
</dbReference>
<keyword evidence="2" id="KW-1185">Reference proteome</keyword>
<dbReference type="EMBL" id="PDLM01000006">
    <property type="protein sequence ID" value="RDW75447.1"/>
    <property type="molecule type" value="Genomic_DNA"/>
</dbReference>
<accession>A0A3D8RN03</accession>
<dbReference type="STRING" id="1849047.A0A3D8RN03"/>
<comment type="caution">
    <text evidence="1">The sequence shown here is derived from an EMBL/GenBank/DDBJ whole genome shotgun (WGS) entry which is preliminary data.</text>
</comment>
<evidence type="ECO:0000313" key="2">
    <source>
        <dbReference type="Proteomes" id="UP000256645"/>
    </source>
</evidence>
<proteinExistence type="predicted"/>
<organism evidence="1 2">
    <name type="scientific">Coleophoma cylindrospora</name>
    <dbReference type="NCBI Taxonomy" id="1849047"/>
    <lineage>
        <taxon>Eukaryota</taxon>
        <taxon>Fungi</taxon>
        <taxon>Dikarya</taxon>
        <taxon>Ascomycota</taxon>
        <taxon>Pezizomycotina</taxon>
        <taxon>Leotiomycetes</taxon>
        <taxon>Helotiales</taxon>
        <taxon>Dermateaceae</taxon>
        <taxon>Coleophoma</taxon>
    </lineage>
</organism>
<reference evidence="1 2" key="1">
    <citation type="journal article" date="2018" name="IMA Fungus">
        <title>IMA Genome-F 9: Draft genome sequence of Annulohypoxylon stygium, Aspergillus mulundensis, Berkeleyomyces basicola (syn. Thielaviopsis basicola), Ceratocystis smalleyi, two Cercospora beticola strains, Coleophoma cylindrospora, Fusarium fracticaudum, Phialophora cf. hyalina, and Morchella septimelata.</title>
        <authorList>
            <person name="Wingfield B.D."/>
            <person name="Bills G.F."/>
            <person name="Dong Y."/>
            <person name="Huang W."/>
            <person name="Nel W.J."/>
            <person name="Swalarsk-Parry B.S."/>
            <person name="Vaghefi N."/>
            <person name="Wilken P.M."/>
            <person name="An Z."/>
            <person name="de Beer Z.W."/>
            <person name="De Vos L."/>
            <person name="Chen L."/>
            <person name="Duong T.A."/>
            <person name="Gao Y."/>
            <person name="Hammerbacher A."/>
            <person name="Kikkert J.R."/>
            <person name="Li Y."/>
            <person name="Li H."/>
            <person name="Li K."/>
            <person name="Li Q."/>
            <person name="Liu X."/>
            <person name="Ma X."/>
            <person name="Naidoo K."/>
            <person name="Pethybridge S.J."/>
            <person name="Sun J."/>
            <person name="Steenkamp E.T."/>
            <person name="van der Nest M.A."/>
            <person name="van Wyk S."/>
            <person name="Wingfield M.J."/>
            <person name="Xiong C."/>
            <person name="Yue Q."/>
            <person name="Zhang X."/>
        </authorList>
    </citation>
    <scope>NUCLEOTIDE SEQUENCE [LARGE SCALE GENOMIC DNA]</scope>
    <source>
        <strain evidence="1 2">BP6252</strain>
    </source>
</reference>